<reference evidence="24" key="2">
    <citation type="submission" date="2025-08" db="UniProtKB">
        <authorList>
            <consortium name="RefSeq"/>
        </authorList>
    </citation>
    <scope>IDENTIFICATION</scope>
    <source>
        <tissue evidence="24">Leaf</tissue>
    </source>
</reference>
<dbReference type="InterPro" id="IPR011009">
    <property type="entry name" value="Kinase-like_dom_sf"/>
</dbReference>
<evidence type="ECO:0000313" key="24">
    <source>
        <dbReference type="RefSeq" id="XP_018485740.1"/>
    </source>
</evidence>
<keyword evidence="6" id="KW-0808">Transferase</keyword>
<evidence type="ECO:0000256" key="2">
    <source>
        <dbReference type="ARBA" id="ARBA00012513"/>
    </source>
</evidence>
<evidence type="ECO:0000256" key="11">
    <source>
        <dbReference type="ARBA" id="ARBA00022777"/>
    </source>
</evidence>
<comment type="subcellular location">
    <subcellularLocation>
        <location evidence="1">Membrane</location>
        <topology evidence="1">Single-pass membrane protein</topology>
    </subcellularLocation>
</comment>
<dbReference type="Gene3D" id="1.10.510.10">
    <property type="entry name" value="Transferase(Phosphotransferase) domain 1"/>
    <property type="match status" value="1"/>
</dbReference>
<dbReference type="InterPro" id="IPR024788">
    <property type="entry name" value="Malectin-like_Carb-bd_dom"/>
</dbReference>
<keyword evidence="5" id="KW-0433">Leucine-rich repeat</keyword>
<evidence type="ECO:0000256" key="16">
    <source>
        <dbReference type="ARBA" id="ARBA00047899"/>
    </source>
</evidence>
<keyword evidence="8 21" id="KW-0732">Signal</keyword>
<evidence type="ECO:0000313" key="23">
    <source>
        <dbReference type="Proteomes" id="UP000504610"/>
    </source>
</evidence>
<feature type="chain" id="PRO_5027064927" description="non-specific serine/threonine protein kinase" evidence="21">
    <location>
        <begin position="20"/>
        <end position="897"/>
    </location>
</feature>
<dbReference type="AlphaFoldDB" id="A0A6J0NML5"/>
<proteinExistence type="predicted"/>
<protein>
    <recommendedName>
        <fullName evidence="2">non-specific serine/threonine protein kinase</fullName>
        <ecNumber evidence="2">2.7.11.1</ecNumber>
    </recommendedName>
</protein>
<feature type="transmembrane region" description="Helical" evidence="20">
    <location>
        <begin position="515"/>
        <end position="539"/>
    </location>
</feature>
<dbReference type="InterPro" id="IPR032675">
    <property type="entry name" value="LRR_dom_sf"/>
</dbReference>
<dbReference type="PROSITE" id="PS51450">
    <property type="entry name" value="LRR"/>
    <property type="match status" value="1"/>
</dbReference>
<keyword evidence="3" id="KW-0723">Serine/threonine-protein kinase</keyword>
<evidence type="ECO:0000256" key="4">
    <source>
        <dbReference type="ARBA" id="ARBA00022553"/>
    </source>
</evidence>
<dbReference type="FunFam" id="3.30.200.20:FF:000394">
    <property type="entry name" value="Leucine-rich repeat receptor-like protein kinase"/>
    <property type="match status" value="1"/>
</dbReference>
<dbReference type="Gene3D" id="3.80.10.10">
    <property type="entry name" value="Ribonuclease Inhibitor"/>
    <property type="match status" value="1"/>
</dbReference>
<dbReference type="GO" id="GO:0016020">
    <property type="term" value="C:membrane"/>
    <property type="evidence" value="ECO:0007669"/>
    <property type="project" value="UniProtKB-SubCell"/>
</dbReference>
<dbReference type="SUPFAM" id="SSF52058">
    <property type="entry name" value="L domain-like"/>
    <property type="match status" value="1"/>
</dbReference>
<dbReference type="OrthoDB" id="2017114at2759"/>
<keyword evidence="9" id="KW-0677">Repeat</keyword>
<keyword evidence="15" id="KW-0675">Receptor</keyword>
<organism evidence="23 24">
    <name type="scientific">Raphanus sativus</name>
    <name type="common">Radish</name>
    <name type="synonym">Raphanus raphanistrum var. sativus</name>
    <dbReference type="NCBI Taxonomy" id="3726"/>
    <lineage>
        <taxon>Eukaryota</taxon>
        <taxon>Viridiplantae</taxon>
        <taxon>Streptophyta</taxon>
        <taxon>Embryophyta</taxon>
        <taxon>Tracheophyta</taxon>
        <taxon>Spermatophyta</taxon>
        <taxon>Magnoliopsida</taxon>
        <taxon>eudicotyledons</taxon>
        <taxon>Gunneridae</taxon>
        <taxon>Pentapetalae</taxon>
        <taxon>rosids</taxon>
        <taxon>malvids</taxon>
        <taxon>Brassicales</taxon>
        <taxon>Brassicaceae</taxon>
        <taxon>Brassiceae</taxon>
        <taxon>Raphanus</taxon>
    </lineage>
</organism>
<dbReference type="PROSITE" id="PS00107">
    <property type="entry name" value="PROTEIN_KINASE_ATP"/>
    <property type="match status" value="1"/>
</dbReference>
<dbReference type="CDD" id="cd14066">
    <property type="entry name" value="STKc_IRAK"/>
    <property type="match status" value="1"/>
</dbReference>
<dbReference type="GeneID" id="108856444"/>
<dbReference type="FunFam" id="3.80.10.10:FF:000129">
    <property type="entry name" value="Leucine-rich repeat receptor-like kinase"/>
    <property type="match status" value="1"/>
</dbReference>
<dbReference type="InterPro" id="IPR001611">
    <property type="entry name" value="Leu-rich_rpt"/>
</dbReference>
<feature type="domain" description="Protein kinase" evidence="22">
    <location>
        <begin position="589"/>
        <end position="861"/>
    </location>
</feature>
<evidence type="ECO:0000256" key="5">
    <source>
        <dbReference type="ARBA" id="ARBA00022614"/>
    </source>
</evidence>
<evidence type="ECO:0000256" key="19">
    <source>
        <dbReference type="SAM" id="MobiDB-lite"/>
    </source>
</evidence>
<dbReference type="PANTHER" id="PTHR45631">
    <property type="entry name" value="OS07G0107800 PROTEIN-RELATED"/>
    <property type="match status" value="1"/>
</dbReference>
<gene>
    <name evidence="24" type="primary">LOC108856444</name>
</gene>
<evidence type="ECO:0000256" key="8">
    <source>
        <dbReference type="ARBA" id="ARBA00022729"/>
    </source>
</evidence>
<keyword evidence="10 18" id="KW-0547">Nucleotide-binding</keyword>
<keyword evidence="13 20" id="KW-1133">Transmembrane helix</keyword>
<evidence type="ECO:0000256" key="21">
    <source>
        <dbReference type="SAM" id="SignalP"/>
    </source>
</evidence>
<dbReference type="RefSeq" id="XP_018485740.1">
    <property type="nucleotide sequence ID" value="XM_018630238.2"/>
</dbReference>
<dbReference type="Proteomes" id="UP000504610">
    <property type="component" value="Chromosome 5"/>
</dbReference>
<dbReference type="PROSITE" id="PS00108">
    <property type="entry name" value="PROTEIN_KINASE_ST"/>
    <property type="match status" value="1"/>
</dbReference>
<dbReference type="InterPro" id="IPR001245">
    <property type="entry name" value="Ser-Thr/Tyr_kinase_cat_dom"/>
</dbReference>
<dbReference type="SUPFAM" id="SSF56112">
    <property type="entry name" value="Protein kinase-like (PK-like)"/>
    <property type="match status" value="1"/>
</dbReference>
<evidence type="ECO:0000256" key="6">
    <source>
        <dbReference type="ARBA" id="ARBA00022679"/>
    </source>
</evidence>
<keyword evidence="4" id="KW-0597">Phosphoprotein</keyword>
<keyword evidence="11" id="KW-0418">Kinase</keyword>
<evidence type="ECO:0000256" key="15">
    <source>
        <dbReference type="ARBA" id="ARBA00023170"/>
    </source>
</evidence>
<evidence type="ECO:0000256" key="12">
    <source>
        <dbReference type="ARBA" id="ARBA00022840"/>
    </source>
</evidence>
<evidence type="ECO:0000256" key="14">
    <source>
        <dbReference type="ARBA" id="ARBA00023136"/>
    </source>
</evidence>
<dbReference type="Pfam" id="PF07714">
    <property type="entry name" value="PK_Tyr_Ser-Thr"/>
    <property type="match status" value="1"/>
</dbReference>
<evidence type="ECO:0000256" key="18">
    <source>
        <dbReference type="PROSITE-ProRule" id="PRU10141"/>
    </source>
</evidence>
<evidence type="ECO:0000256" key="3">
    <source>
        <dbReference type="ARBA" id="ARBA00022527"/>
    </source>
</evidence>
<dbReference type="GO" id="GO:0004674">
    <property type="term" value="F:protein serine/threonine kinase activity"/>
    <property type="evidence" value="ECO:0007669"/>
    <property type="project" value="UniProtKB-KW"/>
</dbReference>
<sequence>MLMAFSACLLVVLLQTFSAFFLSLAQDQSGFISLDCGSPKGTTFRESTTNLTYISDANYINTGVGRSIKQAYRTQFQQQAWNLRSFPQGVRNCYTLNLTIGDEYLIRTNFLHGGYDDNPTTQFELHLGPNLWTTVSTTNETQASIFEMIHVLKTDRLQICLVKTGDSTPFISALELRKLKNTTYLTRQGSLQLFIRADVGATLTQGYRYGIDVFDRVWTPYNFGNWSQISTKETVNVNNDYQPPEIAMVTASVPTDPEAPMNISLVGVDRTVQFYVFMHFAEIQELKSNETREFNIMYNGKHIYGPFRPLNFTTSSVFTPTEVVADANGQFTFSLQRTGNSTLPPLLNGMEVYIVNLLPEQETDGKEVDAMMNIKSGYGVSKIDWEGDTCAPRAYRWSGVNCSYIDNEQPKIISLNLSASGLTGEILEFISELTNLEVLDLSNNNLTGSVPEFLANMETLKVINLSDNELNGSIPATLLDKARRGTISLSLEGNTGLCSSISCATTTKKKKKNTVIAPVAASLVSLFLIAAGVVTFIVLKRKKRVKLGLNPNSGTGTTPLHSRSHHGYDSPVIAKNRKLTYIDVVKITNNFERVLGRGGFGVVYYGVLDNEPVAVKMLTESTALGYKQFKAEVELLLRVHHKDLTCLVGYCEEGDKLSLIYEFMANGDLKEHLSGKRGPSILTWEGRLRIAAESAQGLEYLHNGCKPQIVHRDIKTTNILLNEKFQAKLADFGLSRSFPLGTETHVSTVVAGTPGYLDPEYYRTNWLTEKSDVFSFGVVLLELVTNGAVIDQKRERSHIGEWVGLMLSRGDINSIVDPKLQGDFDPNTIWKVVETAMTCLNPSSSRRPTMTQVVMELKECLNMEMARNMGSRMTDSTNDSSIELSVNLTTELNPGAR</sequence>
<dbReference type="KEGG" id="rsz:108856444"/>
<keyword evidence="12 18" id="KW-0067">ATP-binding</keyword>
<comment type="catalytic activity">
    <reaction evidence="17">
        <text>L-seryl-[protein] + ATP = O-phospho-L-seryl-[protein] + ADP + H(+)</text>
        <dbReference type="Rhea" id="RHEA:17989"/>
        <dbReference type="Rhea" id="RHEA-COMP:9863"/>
        <dbReference type="Rhea" id="RHEA-COMP:11604"/>
        <dbReference type="ChEBI" id="CHEBI:15378"/>
        <dbReference type="ChEBI" id="CHEBI:29999"/>
        <dbReference type="ChEBI" id="CHEBI:30616"/>
        <dbReference type="ChEBI" id="CHEBI:83421"/>
        <dbReference type="ChEBI" id="CHEBI:456216"/>
        <dbReference type="EC" id="2.7.11.1"/>
    </reaction>
</comment>
<dbReference type="InterPro" id="IPR000719">
    <property type="entry name" value="Prot_kinase_dom"/>
</dbReference>
<dbReference type="FunFam" id="1.10.510.10:FF:000146">
    <property type="entry name" value="LRR receptor-like serine/threonine-protein kinase IOS1"/>
    <property type="match status" value="1"/>
</dbReference>
<name>A0A6J0NML5_RAPSA</name>
<evidence type="ECO:0000256" key="17">
    <source>
        <dbReference type="ARBA" id="ARBA00048679"/>
    </source>
</evidence>
<dbReference type="SMART" id="SM00220">
    <property type="entry name" value="S_TKc"/>
    <property type="match status" value="1"/>
</dbReference>
<evidence type="ECO:0000256" key="1">
    <source>
        <dbReference type="ARBA" id="ARBA00004167"/>
    </source>
</evidence>
<dbReference type="PANTHER" id="PTHR45631:SF144">
    <property type="entry name" value="LRR RECEPTOR-LIKE SERINE_THREONINE-KINASE-RELATED"/>
    <property type="match status" value="1"/>
</dbReference>
<evidence type="ECO:0000256" key="9">
    <source>
        <dbReference type="ARBA" id="ARBA00022737"/>
    </source>
</evidence>
<dbReference type="InterPro" id="IPR008271">
    <property type="entry name" value="Ser/Thr_kinase_AS"/>
</dbReference>
<feature type="signal peptide" evidence="21">
    <location>
        <begin position="1"/>
        <end position="19"/>
    </location>
</feature>
<dbReference type="EC" id="2.7.11.1" evidence="2"/>
<dbReference type="Pfam" id="PF12819">
    <property type="entry name" value="Malectin_like"/>
    <property type="match status" value="1"/>
</dbReference>
<evidence type="ECO:0000256" key="13">
    <source>
        <dbReference type="ARBA" id="ARBA00022989"/>
    </source>
</evidence>
<comment type="catalytic activity">
    <reaction evidence="16">
        <text>L-threonyl-[protein] + ATP = O-phospho-L-threonyl-[protein] + ADP + H(+)</text>
        <dbReference type="Rhea" id="RHEA:46608"/>
        <dbReference type="Rhea" id="RHEA-COMP:11060"/>
        <dbReference type="Rhea" id="RHEA-COMP:11605"/>
        <dbReference type="ChEBI" id="CHEBI:15378"/>
        <dbReference type="ChEBI" id="CHEBI:30013"/>
        <dbReference type="ChEBI" id="CHEBI:30616"/>
        <dbReference type="ChEBI" id="CHEBI:61977"/>
        <dbReference type="ChEBI" id="CHEBI:456216"/>
        <dbReference type="EC" id="2.7.11.1"/>
    </reaction>
</comment>
<dbReference type="GO" id="GO:0005524">
    <property type="term" value="F:ATP binding"/>
    <property type="evidence" value="ECO:0007669"/>
    <property type="project" value="UniProtKB-UniRule"/>
</dbReference>
<dbReference type="PROSITE" id="PS50011">
    <property type="entry name" value="PROTEIN_KINASE_DOM"/>
    <property type="match status" value="1"/>
</dbReference>
<keyword evidence="23" id="KW-1185">Reference proteome</keyword>
<evidence type="ECO:0000256" key="10">
    <source>
        <dbReference type="ARBA" id="ARBA00022741"/>
    </source>
</evidence>
<reference evidence="23" key="1">
    <citation type="journal article" date="2019" name="Database">
        <title>The radish genome database (RadishGD): an integrated information resource for radish genomics.</title>
        <authorList>
            <person name="Yu H.J."/>
            <person name="Baek S."/>
            <person name="Lee Y.J."/>
            <person name="Cho A."/>
            <person name="Mun J.H."/>
        </authorList>
    </citation>
    <scope>NUCLEOTIDE SEQUENCE [LARGE SCALE GENOMIC DNA]</scope>
    <source>
        <strain evidence="23">cv. WK10039</strain>
    </source>
</reference>
<evidence type="ECO:0000256" key="7">
    <source>
        <dbReference type="ARBA" id="ARBA00022692"/>
    </source>
</evidence>
<accession>A0A6J0NML5</accession>
<dbReference type="Gene3D" id="3.30.200.20">
    <property type="entry name" value="Phosphorylase Kinase, domain 1"/>
    <property type="match status" value="1"/>
</dbReference>
<feature type="binding site" evidence="18">
    <location>
        <position position="616"/>
    </location>
    <ligand>
        <name>ATP</name>
        <dbReference type="ChEBI" id="CHEBI:30616"/>
    </ligand>
</feature>
<dbReference type="InterPro" id="IPR017441">
    <property type="entry name" value="Protein_kinase_ATP_BS"/>
</dbReference>
<keyword evidence="7 20" id="KW-0812">Transmembrane</keyword>
<evidence type="ECO:0000256" key="20">
    <source>
        <dbReference type="SAM" id="Phobius"/>
    </source>
</evidence>
<keyword evidence="14 20" id="KW-0472">Membrane</keyword>
<evidence type="ECO:0000259" key="22">
    <source>
        <dbReference type="PROSITE" id="PS50011"/>
    </source>
</evidence>
<feature type="region of interest" description="Disordered" evidence="19">
    <location>
        <begin position="871"/>
        <end position="897"/>
    </location>
</feature>
<dbReference type="Pfam" id="PF00560">
    <property type="entry name" value="LRR_1"/>
    <property type="match status" value="2"/>
</dbReference>